<dbReference type="InterPro" id="IPR002467">
    <property type="entry name" value="Pept_M24A_MAP1"/>
</dbReference>
<comment type="similarity">
    <text evidence="6">Belongs to the peptidase M24A family. Methionine aminopeptidase type 1 subfamily.</text>
</comment>
<dbReference type="GO" id="GO:0046872">
    <property type="term" value="F:metal ion binding"/>
    <property type="evidence" value="ECO:0007669"/>
    <property type="project" value="UniProtKB-UniRule"/>
</dbReference>
<evidence type="ECO:0000256" key="3">
    <source>
        <dbReference type="ARBA" id="ARBA00022670"/>
    </source>
</evidence>
<feature type="binding site" evidence="6">
    <location>
        <position position="115"/>
    </location>
    <ligand>
        <name>a divalent metal cation</name>
        <dbReference type="ChEBI" id="CHEBI:60240"/>
        <label>1</label>
    </ligand>
</feature>
<dbReference type="InterPro" id="IPR036005">
    <property type="entry name" value="Creatinase/aminopeptidase-like"/>
</dbReference>
<evidence type="ECO:0000313" key="10">
    <source>
        <dbReference type="Proteomes" id="UP000214610"/>
    </source>
</evidence>
<comment type="function">
    <text evidence="1 6">Removes the N-terminal methionine from nascent proteins. The N-terminal methionine is often cleaved when the second residue in the primary sequence is small and uncharged (Met-Ala-, Cys, Gly, Pro, Ser, Thr, or Val). Requires deformylation of the N(alpha)-formylated initiator methionine before it can be hydrolyzed.</text>
</comment>
<keyword evidence="2 6" id="KW-0031">Aminopeptidase</keyword>
<dbReference type="GeneID" id="78361540"/>
<organism evidence="9 10">
    <name type="scientific">Turicimonas muris</name>
    <dbReference type="NCBI Taxonomy" id="1796652"/>
    <lineage>
        <taxon>Bacteria</taxon>
        <taxon>Pseudomonadati</taxon>
        <taxon>Pseudomonadota</taxon>
        <taxon>Betaproteobacteria</taxon>
        <taxon>Burkholderiales</taxon>
        <taxon>Sutterellaceae</taxon>
        <taxon>Turicimonas</taxon>
    </lineage>
</organism>
<dbReference type="NCBIfam" id="TIGR00500">
    <property type="entry name" value="met_pdase_I"/>
    <property type="match status" value="1"/>
</dbReference>
<keyword evidence="3 6" id="KW-0645">Protease</keyword>
<dbReference type="PANTHER" id="PTHR43330:SF27">
    <property type="entry name" value="METHIONINE AMINOPEPTIDASE"/>
    <property type="match status" value="1"/>
</dbReference>
<dbReference type="HAMAP" id="MF_01974">
    <property type="entry name" value="MetAP_1"/>
    <property type="match status" value="1"/>
</dbReference>
<sequence length="269" mass="29384">MSLKKIVIKTPEEIEGMRAACRDAALVLDFIEPYVKAGVTTEELDDLMLKYMTEELKDISACLGYSSGGETPYPKATCISVNHQICHGIPDQKVLKKGDILNIDVTVIKNGFHGDTSRMFKVEPVSIAASRLCEITFNAMWKGICMVKPGAHFGDIGYAIQQYVGPTGCSIVREFGGHGVGRGFHEEPFVAHVGKMGEGPEMKPGMIFTIEPMINAGKHALKIMPNGWTAVTKDRSLSAQWEHTVLVTETGYEVLTVSPGCPQPPSWVK</sequence>
<dbReference type="PRINTS" id="PR00599">
    <property type="entry name" value="MAPEPTIDASE"/>
</dbReference>
<feature type="domain" description="Peptidase M24" evidence="8">
    <location>
        <begin position="15"/>
        <end position="249"/>
    </location>
</feature>
<evidence type="ECO:0000256" key="1">
    <source>
        <dbReference type="ARBA" id="ARBA00002521"/>
    </source>
</evidence>
<feature type="binding site" evidence="6">
    <location>
        <position position="185"/>
    </location>
    <ligand>
        <name>substrate</name>
    </ligand>
</feature>
<evidence type="ECO:0000256" key="6">
    <source>
        <dbReference type="HAMAP-Rule" id="MF_01974"/>
    </source>
</evidence>
<dbReference type="InterPro" id="IPR000994">
    <property type="entry name" value="Pept_M24"/>
</dbReference>
<dbReference type="GO" id="GO:0070006">
    <property type="term" value="F:metalloaminopeptidase activity"/>
    <property type="evidence" value="ECO:0007669"/>
    <property type="project" value="UniProtKB-UniRule"/>
</dbReference>
<dbReference type="SUPFAM" id="SSF55920">
    <property type="entry name" value="Creatinase/aminopeptidase"/>
    <property type="match status" value="1"/>
</dbReference>
<evidence type="ECO:0000259" key="8">
    <source>
        <dbReference type="Pfam" id="PF00557"/>
    </source>
</evidence>
<evidence type="ECO:0000256" key="2">
    <source>
        <dbReference type="ARBA" id="ARBA00022438"/>
    </source>
</evidence>
<gene>
    <name evidence="6" type="primary">map</name>
    <name evidence="9" type="ORF">ADH67_05785</name>
</gene>
<feature type="binding site" evidence="6">
    <location>
        <position position="178"/>
    </location>
    <ligand>
        <name>a divalent metal cation</name>
        <dbReference type="ChEBI" id="CHEBI:60240"/>
        <label>2</label>
        <note>catalytic</note>
    </ligand>
</feature>
<feature type="binding site" evidence="6">
    <location>
        <position position="211"/>
    </location>
    <ligand>
        <name>a divalent metal cation</name>
        <dbReference type="ChEBI" id="CHEBI:60240"/>
        <label>2</label>
        <note>catalytic</note>
    </ligand>
</feature>
<reference evidence="10" key="1">
    <citation type="submission" date="2017-05" db="EMBL/GenBank/DDBJ databases">
        <title>Improved OligoMM genomes.</title>
        <authorList>
            <person name="Garzetti D."/>
        </authorList>
    </citation>
    <scope>NUCLEOTIDE SEQUENCE [LARGE SCALE GENOMIC DNA]</scope>
    <source>
        <strain evidence="10">YL45</strain>
    </source>
</reference>
<dbReference type="GO" id="GO:0006508">
    <property type="term" value="P:proteolysis"/>
    <property type="evidence" value="ECO:0007669"/>
    <property type="project" value="UniProtKB-KW"/>
</dbReference>
<dbReference type="PROSITE" id="PS00680">
    <property type="entry name" value="MAP_1"/>
    <property type="match status" value="1"/>
</dbReference>
<dbReference type="Gene3D" id="3.90.230.10">
    <property type="entry name" value="Creatinase/methionine aminopeptidase superfamily"/>
    <property type="match status" value="1"/>
</dbReference>
<keyword evidence="5 6" id="KW-0378">Hydrolase</keyword>
<dbReference type="Proteomes" id="UP000214610">
    <property type="component" value="Unassembled WGS sequence"/>
</dbReference>
<comment type="subunit">
    <text evidence="6">Monomer.</text>
</comment>
<dbReference type="GO" id="GO:0005829">
    <property type="term" value="C:cytosol"/>
    <property type="evidence" value="ECO:0007669"/>
    <property type="project" value="TreeGrafter"/>
</dbReference>
<dbReference type="RefSeq" id="WP_066592996.1">
    <property type="nucleotide sequence ID" value="NZ_CAJTBZ010000011.1"/>
</dbReference>
<evidence type="ECO:0000256" key="7">
    <source>
        <dbReference type="RuleBase" id="RU003653"/>
    </source>
</evidence>
<dbReference type="GO" id="GO:0004239">
    <property type="term" value="F:initiator methionyl aminopeptidase activity"/>
    <property type="evidence" value="ECO:0007669"/>
    <property type="project" value="UniProtKB-UniRule"/>
</dbReference>
<name>A0A227KQL8_9BURK</name>
<proteinExistence type="inferred from homology"/>
<evidence type="ECO:0000256" key="5">
    <source>
        <dbReference type="ARBA" id="ARBA00022801"/>
    </source>
</evidence>
<feature type="binding site" evidence="6">
    <location>
        <position position="87"/>
    </location>
    <ligand>
        <name>substrate</name>
    </ligand>
</feature>
<evidence type="ECO:0000256" key="4">
    <source>
        <dbReference type="ARBA" id="ARBA00022723"/>
    </source>
</evidence>
<dbReference type="InterPro" id="IPR001714">
    <property type="entry name" value="Pept_M24_MAP"/>
</dbReference>
<dbReference type="EMBL" id="NHMP01000003">
    <property type="protein sequence ID" value="OXE49643.1"/>
    <property type="molecule type" value="Genomic_DNA"/>
</dbReference>
<keyword evidence="10" id="KW-1185">Reference proteome</keyword>
<dbReference type="AlphaFoldDB" id="A0A227KQL8"/>
<comment type="catalytic activity">
    <reaction evidence="6 7">
        <text>Release of N-terminal amino acids, preferentially methionine, from peptides and arylamides.</text>
        <dbReference type="EC" id="3.4.11.18"/>
    </reaction>
</comment>
<comment type="caution">
    <text evidence="9">The sequence shown here is derived from an EMBL/GenBank/DDBJ whole genome shotgun (WGS) entry which is preliminary data.</text>
</comment>
<protein>
    <recommendedName>
        <fullName evidence="6 7">Methionine aminopeptidase</fullName>
        <shortName evidence="6">MAP</shortName>
        <shortName evidence="6">MetAP</shortName>
        <ecNumber evidence="6 7">3.4.11.18</ecNumber>
    </recommendedName>
    <alternativeName>
        <fullName evidence="6">Peptidase M</fullName>
    </alternativeName>
</protein>
<keyword evidence="4 6" id="KW-0479">Metal-binding</keyword>
<accession>A0A227KQL8</accession>
<comment type="cofactor">
    <cofactor evidence="6">
        <name>Co(2+)</name>
        <dbReference type="ChEBI" id="CHEBI:48828"/>
    </cofactor>
    <cofactor evidence="6">
        <name>Zn(2+)</name>
        <dbReference type="ChEBI" id="CHEBI:29105"/>
    </cofactor>
    <cofactor evidence="6">
        <name>Mn(2+)</name>
        <dbReference type="ChEBI" id="CHEBI:29035"/>
    </cofactor>
    <cofactor evidence="6">
        <name>Fe(2+)</name>
        <dbReference type="ChEBI" id="CHEBI:29033"/>
    </cofactor>
    <text evidence="6">Binds 2 divalent metal cations per subunit. Has a high-affinity and a low affinity metal-binding site. The true nature of the physiological cofactor is under debate. The enzyme is active with cobalt, zinc, manganese or divalent iron ions. Most likely, methionine aminopeptidases function as mononuclear Fe(2+)-metalloproteases under physiological conditions, and the catalytically relevant metal-binding site has been assigned to the histidine-containing high-affinity site.</text>
</comment>
<feature type="binding site" evidence="6">
    <location>
        <position position="242"/>
    </location>
    <ligand>
        <name>a divalent metal cation</name>
        <dbReference type="ChEBI" id="CHEBI:60240"/>
        <label>1</label>
    </ligand>
</feature>
<dbReference type="Pfam" id="PF00557">
    <property type="entry name" value="Peptidase_M24"/>
    <property type="match status" value="1"/>
</dbReference>
<dbReference type="EC" id="3.4.11.18" evidence="6 7"/>
<dbReference type="PANTHER" id="PTHR43330">
    <property type="entry name" value="METHIONINE AMINOPEPTIDASE"/>
    <property type="match status" value="1"/>
</dbReference>
<feature type="binding site" evidence="6">
    <location>
        <position position="104"/>
    </location>
    <ligand>
        <name>a divalent metal cation</name>
        <dbReference type="ChEBI" id="CHEBI:60240"/>
        <label>1</label>
    </ligand>
</feature>
<feature type="binding site" evidence="6">
    <location>
        <position position="242"/>
    </location>
    <ligand>
        <name>a divalent metal cation</name>
        <dbReference type="ChEBI" id="CHEBI:60240"/>
        <label>2</label>
        <note>catalytic</note>
    </ligand>
</feature>
<evidence type="ECO:0000313" key="9">
    <source>
        <dbReference type="EMBL" id="OXE49643.1"/>
    </source>
</evidence>
<dbReference type="CDD" id="cd01086">
    <property type="entry name" value="MetAP1"/>
    <property type="match status" value="1"/>
</dbReference>
<feature type="binding site" evidence="6">
    <location>
        <position position="115"/>
    </location>
    <ligand>
        <name>a divalent metal cation</name>
        <dbReference type="ChEBI" id="CHEBI:60240"/>
        <label>2</label>
        <note>catalytic</note>
    </ligand>
</feature>